<gene>
    <name evidence="1" type="ORF">PUN28_000957</name>
</gene>
<evidence type="ECO:0000313" key="2">
    <source>
        <dbReference type="Proteomes" id="UP001430953"/>
    </source>
</evidence>
<dbReference type="EMBL" id="JADYXP020000001">
    <property type="protein sequence ID" value="KAL0133575.1"/>
    <property type="molecule type" value="Genomic_DNA"/>
</dbReference>
<organism evidence="1 2">
    <name type="scientific">Cardiocondyla obscurior</name>
    <dbReference type="NCBI Taxonomy" id="286306"/>
    <lineage>
        <taxon>Eukaryota</taxon>
        <taxon>Metazoa</taxon>
        <taxon>Ecdysozoa</taxon>
        <taxon>Arthropoda</taxon>
        <taxon>Hexapoda</taxon>
        <taxon>Insecta</taxon>
        <taxon>Pterygota</taxon>
        <taxon>Neoptera</taxon>
        <taxon>Endopterygota</taxon>
        <taxon>Hymenoptera</taxon>
        <taxon>Apocrita</taxon>
        <taxon>Aculeata</taxon>
        <taxon>Formicoidea</taxon>
        <taxon>Formicidae</taxon>
        <taxon>Myrmicinae</taxon>
        <taxon>Cardiocondyla</taxon>
    </lineage>
</organism>
<accession>A0AAW2H1X6</accession>
<dbReference type="Proteomes" id="UP001430953">
    <property type="component" value="Unassembled WGS sequence"/>
</dbReference>
<protein>
    <submittedName>
        <fullName evidence="1">Uncharacterized protein</fullName>
    </submittedName>
</protein>
<keyword evidence="2" id="KW-1185">Reference proteome</keyword>
<proteinExistence type="predicted"/>
<evidence type="ECO:0000313" key="1">
    <source>
        <dbReference type="EMBL" id="KAL0133575.1"/>
    </source>
</evidence>
<reference evidence="1 2" key="1">
    <citation type="submission" date="2023-03" db="EMBL/GenBank/DDBJ databases">
        <title>High recombination rates correlate with genetic variation in Cardiocondyla obscurior ants.</title>
        <authorList>
            <person name="Errbii M."/>
        </authorList>
    </citation>
    <scope>NUCLEOTIDE SEQUENCE [LARGE SCALE GENOMIC DNA]</scope>
    <source>
        <strain evidence="1">Alpha-2009</strain>
        <tissue evidence="1">Whole body</tissue>
    </source>
</reference>
<dbReference type="AlphaFoldDB" id="A0AAW2H1X6"/>
<comment type="caution">
    <text evidence="1">The sequence shown here is derived from an EMBL/GenBank/DDBJ whole genome shotgun (WGS) entry which is preliminary data.</text>
</comment>
<name>A0AAW2H1X6_9HYME</name>
<sequence>MRATFRETTSYCTNFSDKQYWGKRRDRYVRKHQNVTVRSDGNEKSSPRRCPGRSVIFQGDLETHVQSETVLRCECNKLITLIEARRFQMIN</sequence>